<sequence length="334" mass="37741">MFLNPFFRQNFGGPQMGGGVGGPFRAVYQCYSAAFLPDRDRERLNVENGGKILLPQAALEHLIEQTGVMLFKLHNKKYDRITHCGVLEFLPTEDKTCYLPNWMMHHLLLQEGDELCVESVALPTARFVRFQPQSKDFLDISNPKAVLETALRNFNCLSKGDIIAINYLNRNYELHVVELKPADAVSIIECDMEVDFAPPIDYVEPKYIPTTTQNIATTPKTTTSMATTPGDPLSGIPSSFKNPSSFMPFHGQGNRLDGKNKSKDQEQQNNLQIQQTRGVPNYDYEYGTLQFLRLPLRSVNDENTSTTEKPSVNVFQPFSGEGQFLKKPRSQRPK</sequence>
<evidence type="ECO:0000313" key="7">
    <source>
        <dbReference type="EMBL" id="CAF4120188.1"/>
    </source>
</evidence>
<accession>A0A814JD65</accession>
<dbReference type="Gene3D" id="2.40.40.50">
    <property type="entry name" value="Ubiquitin fusion degradation protein UFD1, N-terminal domain"/>
    <property type="match status" value="1"/>
</dbReference>
<dbReference type="InterPro" id="IPR055417">
    <property type="entry name" value="UFD1_N1"/>
</dbReference>
<dbReference type="FunFam" id="3.10.330.10:FF:000002">
    <property type="entry name" value="ubiquitin fusion degradation protein 1 homolog"/>
    <property type="match status" value="1"/>
</dbReference>
<feature type="region of interest" description="Disordered" evidence="3">
    <location>
        <begin position="250"/>
        <end position="270"/>
    </location>
</feature>
<comment type="caution">
    <text evidence="6">The sequence shown here is derived from an EMBL/GenBank/DDBJ whole genome shotgun (WGS) entry which is preliminary data.</text>
</comment>
<reference evidence="6" key="1">
    <citation type="submission" date="2021-02" db="EMBL/GenBank/DDBJ databases">
        <authorList>
            <person name="Nowell W R."/>
        </authorList>
    </citation>
    <scope>NUCLEOTIDE SEQUENCE</scope>
</reference>
<dbReference type="GO" id="GO:0031593">
    <property type="term" value="F:polyubiquitin modification-dependent protein binding"/>
    <property type="evidence" value="ECO:0007669"/>
    <property type="project" value="TreeGrafter"/>
</dbReference>
<dbReference type="GO" id="GO:0036503">
    <property type="term" value="P:ERAD pathway"/>
    <property type="evidence" value="ECO:0007669"/>
    <property type="project" value="TreeGrafter"/>
</dbReference>
<dbReference type="AlphaFoldDB" id="A0A814JD65"/>
<dbReference type="Proteomes" id="UP000681967">
    <property type="component" value="Unassembled WGS sequence"/>
</dbReference>
<dbReference type="GO" id="GO:0034098">
    <property type="term" value="C:VCP-NPL4-UFD1 AAA ATPase complex"/>
    <property type="evidence" value="ECO:0007669"/>
    <property type="project" value="TreeGrafter"/>
</dbReference>
<feature type="compositionally biased region" description="Polar residues" evidence="3">
    <location>
        <begin position="301"/>
        <end position="316"/>
    </location>
</feature>
<dbReference type="EMBL" id="CAJNOV010000723">
    <property type="protein sequence ID" value="CAF1035974.1"/>
    <property type="molecule type" value="Genomic_DNA"/>
</dbReference>
<comment type="similarity">
    <text evidence="1">Belongs to the UFD1 family.</text>
</comment>
<evidence type="ECO:0000259" key="4">
    <source>
        <dbReference type="Pfam" id="PF03152"/>
    </source>
</evidence>
<dbReference type="GO" id="GO:0006511">
    <property type="term" value="P:ubiquitin-dependent protein catabolic process"/>
    <property type="evidence" value="ECO:0007669"/>
    <property type="project" value="InterPro"/>
</dbReference>
<feature type="region of interest" description="Disordered" evidence="3">
    <location>
        <begin position="301"/>
        <end position="334"/>
    </location>
</feature>
<dbReference type="InterPro" id="IPR004854">
    <property type="entry name" value="Ufd1-like"/>
</dbReference>
<proteinExistence type="inferred from homology"/>
<evidence type="ECO:0000313" key="6">
    <source>
        <dbReference type="EMBL" id="CAF1035974.1"/>
    </source>
</evidence>
<dbReference type="InterPro" id="IPR055418">
    <property type="entry name" value="UFD1_N2"/>
</dbReference>
<evidence type="ECO:0000256" key="3">
    <source>
        <dbReference type="SAM" id="MobiDB-lite"/>
    </source>
</evidence>
<dbReference type="EMBL" id="CAJOBH010008675">
    <property type="protein sequence ID" value="CAF4120188.1"/>
    <property type="molecule type" value="Genomic_DNA"/>
</dbReference>
<protein>
    <recommendedName>
        <fullName evidence="9">Ubiquitin fusion degradaton protein</fullName>
    </recommendedName>
</protein>
<evidence type="ECO:0000256" key="1">
    <source>
        <dbReference type="ARBA" id="ARBA00006043"/>
    </source>
</evidence>
<evidence type="ECO:0008006" key="9">
    <source>
        <dbReference type="Google" id="ProtNLM"/>
    </source>
</evidence>
<keyword evidence="2" id="KW-0833">Ubl conjugation pathway</keyword>
<dbReference type="Pfam" id="PF24842">
    <property type="entry name" value="UFD1_N2"/>
    <property type="match status" value="1"/>
</dbReference>
<dbReference type="PANTHER" id="PTHR12555:SF13">
    <property type="entry name" value="UBIQUITIN RECOGNITION FACTOR IN ER-ASSOCIATED DEGRADATION PROTEIN 1"/>
    <property type="match status" value="1"/>
</dbReference>
<dbReference type="Gene3D" id="3.10.330.10">
    <property type="match status" value="1"/>
</dbReference>
<evidence type="ECO:0000256" key="2">
    <source>
        <dbReference type="ARBA" id="ARBA00022786"/>
    </source>
</evidence>
<feature type="domain" description="Ubiquitin fusion degradation protein UFD1 N-terminal subdomain 1" evidence="4">
    <location>
        <begin position="24"/>
        <end position="123"/>
    </location>
</feature>
<dbReference type="Pfam" id="PF03152">
    <property type="entry name" value="UFD1_N1"/>
    <property type="match status" value="1"/>
</dbReference>
<dbReference type="Proteomes" id="UP000663855">
    <property type="component" value="Unassembled WGS sequence"/>
</dbReference>
<gene>
    <name evidence="7" type="ORF">BYL167_LOCUS20036</name>
    <name evidence="6" type="ORF">CJN711_LOCUS4038</name>
</gene>
<feature type="compositionally biased region" description="Basic and acidic residues" evidence="3">
    <location>
        <begin position="256"/>
        <end position="266"/>
    </location>
</feature>
<name>A0A814JD65_9BILA</name>
<dbReference type="PANTHER" id="PTHR12555">
    <property type="entry name" value="UBIQUITIN FUSION DEGRADATON PROTEIN 1"/>
    <property type="match status" value="1"/>
</dbReference>
<evidence type="ECO:0000313" key="8">
    <source>
        <dbReference type="Proteomes" id="UP000663855"/>
    </source>
</evidence>
<feature type="domain" description="Ubiquitin fusion degradation protein UFD1 N-terminal subdomain 2" evidence="5">
    <location>
        <begin position="125"/>
        <end position="199"/>
    </location>
</feature>
<organism evidence="6 8">
    <name type="scientific">Rotaria magnacalcarata</name>
    <dbReference type="NCBI Taxonomy" id="392030"/>
    <lineage>
        <taxon>Eukaryota</taxon>
        <taxon>Metazoa</taxon>
        <taxon>Spiralia</taxon>
        <taxon>Gnathifera</taxon>
        <taxon>Rotifera</taxon>
        <taxon>Eurotatoria</taxon>
        <taxon>Bdelloidea</taxon>
        <taxon>Philodinida</taxon>
        <taxon>Philodinidae</taxon>
        <taxon>Rotaria</taxon>
    </lineage>
</organism>
<dbReference type="InterPro" id="IPR042299">
    <property type="entry name" value="Ufd1-like_Nn"/>
</dbReference>
<evidence type="ECO:0000259" key="5">
    <source>
        <dbReference type="Pfam" id="PF24842"/>
    </source>
</evidence>